<dbReference type="STRING" id="69895.SAMN05192551_105218"/>
<organism evidence="4 5">
    <name type="scientific">Tindallia magadiensis</name>
    <dbReference type="NCBI Taxonomy" id="69895"/>
    <lineage>
        <taxon>Bacteria</taxon>
        <taxon>Bacillati</taxon>
        <taxon>Bacillota</taxon>
        <taxon>Clostridia</taxon>
        <taxon>Peptostreptococcales</taxon>
        <taxon>Tindalliaceae</taxon>
        <taxon>Tindallia</taxon>
    </lineage>
</organism>
<protein>
    <submittedName>
        <fullName evidence="4">DNA-binding transcriptional regulator, AcrR family</fullName>
    </submittedName>
</protein>
<evidence type="ECO:0000259" key="2">
    <source>
        <dbReference type="Pfam" id="PF00440"/>
    </source>
</evidence>
<proteinExistence type="predicted"/>
<evidence type="ECO:0000256" key="1">
    <source>
        <dbReference type="ARBA" id="ARBA00023125"/>
    </source>
</evidence>
<evidence type="ECO:0000313" key="4">
    <source>
        <dbReference type="EMBL" id="SFI03507.1"/>
    </source>
</evidence>
<dbReference type="AlphaFoldDB" id="A0A1I3EX24"/>
<evidence type="ECO:0000313" key="5">
    <source>
        <dbReference type="Proteomes" id="UP000199287"/>
    </source>
</evidence>
<dbReference type="Pfam" id="PF14278">
    <property type="entry name" value="TetR_C_8"/>
    <property type="match status" value="1"/>
</dbReference>
<keyword evidence="5" id="KW-1185">Reference proteome</keyword>
<dbReference type="SUPFAM" id="SSF46689">
    <property type="entry name" value="Homeodomain-like"/>
    <property type="match status" value="1"/>
</dbReference>
<feature type="domain" description="HTH tetR-type" evidence="2">
    <location>
        <begin position="23"/>
        <end position="59"/>
    </location>
</feature>
<dbReference type="InterPro" id="IPR001647">
    <property type="entry name" value="HTH_TetR"/>
</dbReference>
<evidence type="ECO:0000259" key="3">
    <source>
        <dbReference type="Pfam" id="PF14278"/>
    </source>
</evidence>
<dbReference type="Gene3D" id="1.10.357.10">
    <property type="entry name" value="Tetracycline Repressor, domain 2"/>
    <property type="match status" value="1"/>
</dbReference>
<sequence length="188" mass="22024">MRTNRKDGGAMDTKKSYAASLEKLLSRKTLDDIHVREIVAGSEFSRKTFYRHFKDKYDLTHWYFACIFEESFGLINHHLSWDEALLTYLEKYQEKHLILRNAYASRDINSLRNADIALTRKTYELFLKAKGVEVDSESMKFAIEIASRGGTDMVIEWLYSGMKMEKRKLVHLIKSTLPKEILQFLDEA</sequence>
<dbReference type="InterPro" id="IPR039532">
    <property type="entry name" value="TetR_C_Firmicutes"/>
</dbReference>
<keyword evidence="1 4" id="KW-0238">DNA-binding</keyword>
<accession>A0A1I3EX24</accession>
<dbReference type="RefSeq" id="WP_242939373.1">
    <property type="nucleotide sequence ID" value="NZ_FOQA01000005.1"/>
</dbReference>
<name>A0A1I3EX24_9FIRM</name>
<gene>
    <name evidence="4" type="ORF">SAMN05192551_105218</name>
</gene>
<dbReference type="Proteomes" id="UP000199287">
    <property type="component" value="Unassembled WGS sequence"/>
</dbReference>
<reference evidence="5" key="1">
    <citation type="submission" date="2016-10" db="EMBL/GenBank/DDBJ databases">
        <authorList>
            <person name="Varghese N."/>
            <person name="Submissions S."/>
        </authorList>
    </citation>
    <scope>NUCLEOTIDE SEQUENCE [LARGE SCALE GENOMIC DNA]</scope>
    <source>
        <strain evidence="5">Z-7934</strain>
    </source>
</reference>
<feature type="domain" description="Transcriptional regulator TetR C-terminal Firmicutes type" evidence="3">
    <location>
        <begin position="81"/>
        <end position="177"/>
    </location>
</feature>
<dbReference type="EMBL" id="FOQA01000005">
    <property type="protein sequence ID" value="SFI03507.1"/>
    <property type="molecule type" value="Genomic_DNA"/>
</dbReference>
<dbReference type="GO" id="GO:0003677">
    <property type="term" value="F:DNA binding"/>
    <property type="evidence" value="ECO:0007669"/>
    <property type="project" value="UniProtKB-KW"/>
</dbReference>
<dbReference type="InterPro" id="IPR009057">
    <property type="entry name" value="Homeodomain-like_sf"/>
</dbReference>
<dbReference type="Pfam" id="PF00440">
    <property type="entry name" value="TetR_N"/>
    <property type="match status" value="1"/>
</dbReference>